<evidence type="ECO:0000259" key="4">
    <source>
        <dbReference type="Pfam" id="PF08622"/>
    </source>
</evidence>
<dbReference type="Pfam" id="PF17187">
    <property type="entry name" value="Svf1_C"/>
    <property type="match status" value="1"/>
</dbReference>
<dbReference type="EMBL" id="JBFTWV010000184">
    <property type="protein sequence ID" value="KAL2784323.1"/>
    <property type="molecule type" value="Genomic_DNA"/>
</dbReference>
<dbReference type="Proteomes" id="UP001610563">
    <property type="component" value="Unassembled WGS sequence"/>
</dbReference>
<sequence length="389" mass="42615">MNWLKSTLSYTVGTAEPEYGPDAIHPVTAQAEPYTVLTKGDLKWKAMQSTNVETQIFYLITPKGEVASVQIIYNNVAGLMVTCQLNVKIWNHNPTGFSSPSPHLWTSDPLENHCFTEDMNTLFADNLSIALNAAGDAYEIKSARNDAALIDLVVKRTAPGFQVGKDGTTLYGTDKANPWGEMRHRFWARCAVTGTIRTAEKEYNFGNEGGEADSVGRGVFIHAIQGMKPHHAAARWNFVTFQTPSYSAIMMEFTTPPSYASTRVNVGGIVSDTEILYAGGNNVVTYPETKEDPETQWPEPTSAEYTWQSKDGAFSATLKGPLGERLDRVDVLHHIPGVIKSLVGGVVGTKPYIYQFANAPNDSLVLSVKNGDQTVQEKGTFFAEATFIS</sequence>
<comment type="subcellular location">
    <subcellularLocation>
        <location evidence="1">Cytoplasm</location>
    </subcellularLocation>
</comment>
<keyword evidence="7" id="KW-1185">Reference proteome</keyword>
<evidence type="ECO:0000256" key="2">
    <source>
        <dbReference type="ARBA" id="ARBA00009069"/>
    </source>
</evidence>
<dbReference type="InterPro" id="IPR013931">
    <property type="entry name" value="Svf1-like_N"/>
</dbReference>
<keyword evidence="3" id="KW-0963">Cytoplasm</keyword>
<dbReference type="Pfam" id="PF08622">
    <property type="entry name" value="Svf1"/>
    <property type="match status" value="1"/>
</dbReference>
<comment type="caution">
    <text evidence="6">The sequence shown here is derived from an EMBL/GenBank/DDBJ whole genome shotgun (WGS) entry which is preliminary data.</text>
</comment>
<evidence type="ECO:0000313" key="7">
    <source>
        <dbReference type="Proteomes" id="UP001610563"/>
    </source>
</evidence>
<dbReference type="InterPro" id="IPR051385">
    <property type="entry name" value="Ceramide-binding_SVF1"/>
</dbReference>
<evidence type="ECO:0000313" key="6">
    <source>
        <dbReference type="EMBL" id="KAL2784323.1"/>
    </source>
</evidence>
<protein>
    <submittedName>
        <fullName evidence="6">Oxidative stress survival, Svf1-like protein</fullName>
    </submittedName>
</protein>
<reference evidence="6 7" key="1">
    <citation type="submission" date="2024-07" db="EMBL/GenBank/DDBJ databases">
        <title>Section-level genome sequencing and comparative genomics of Aspergillus sections Usti and Cavernicolus.</title>
        <authorList>
            <consortium name="Lawrence Berkeley National Laboratory"/>
            <person name="Nybo J.L."/>
            <person name="Vesth T.C."/>
            <person name="Theobald S."/>
            <person name="Frisvad J.C."/>
            <person name="Larsen T.O."/>
            <person name="Kjaerboelling I."/>
            <person name="Rothschild-Mancinelli K."/>
            <person name="Lyhne E.K."/>
            <person name="Kogle M.E."/>
            <person name="Barry K."/>
            <person name="Clum A."/>
            <person name="Na H."/>
            <person name="Ledsgaard L."/>
            <person name="Lin J."/>
            <person name="Lipzen A."/>
            <person name="Kuo A."/>
            <person name="Riley R."/>
            <person name="Mondo S."/>
            <person name="Labutti K."/>
            <person name="Haridas S."/>
            <person name="Pangalinan J."/>
            <person name="Salamov A.A."/>
            <person name="Simmons B.A."/>
            <person name="Magnuson J.K."/>
            <person name="Chen J."/>
            <person name="Drula E."/>
            <person name="Henrissat B."/>
            <person name="Wiebenga A."/>
            <person name="Lubbers R.J."/>
            <person name="Gomes A.C."/>
            <person name="Makela M.R."/>
            <person name="Stajich J."/>
            <person name="Grigoriev I.V."/>
            <person name="Mortensen U.H."/>
            <person name="De Vries R.P."/>
            <person name="Baker S.E."/>
            <person name="Andersen M.R."/>
        </authorList>
    </citation>
    <scope>NUCLEOTIDE SEQUENCE [LARGE SCALE GENOMIC DNA]</scope>
    <source>
        <strain evidence="6 7">CBS 209.92</strain>
    </source>
</reference>
<comment type="similarity">
    <text evidence="2">Belongs to the SVF1 family.</text>
</comment>
<evidence type="ECO:0000259" key="5">
    <source>
        <dbReference type="Pfam" id="PF17187"/>
    </source>
</evidence>
<evidence type="ECO:0000256" key="1">
    <source>
        <dbReference type="ARBA" id="ARBA00004496"/>
    </source>
</evidence>
<proteinExistence type="inferred from homology"/>
<dbReference type="PANTHER" id="PTHR47107">
    <property type="entry name" value="SVF1-LIKE PROTEIN YDR222W-RELATED"/>
    <property type="match status" value="1"/>
</dbReference>
<evidence type="ECO:0000256" key="3">
    <source>
        <dbReference type="ARBA" id="ARBA00022490"/>
    </source>
</evidence>
<accession>A0ABR4FM53</accession>
<dbReference type="SUPFAM" id="SSF159245">
    <property type="entry name" value="AttH-like"/>
    <property type="match status" value="1"/>
</dbReference>
<gene>
    <name evidence="6" type="ORF">BJX66DRAFT_344141</name>
</gene>
<dbReference type="InterPro" id="IPR033394">
    <property type="entry name" value="Svf1-like_C"/>
</dbReference>
<dbReference type="PANTHER" id="PTHR47107:SF1">
    <property type="entry name" value="CERAMIDE-BINDING PROTEIN SVF1-RELATED"/>
    <property type="match status" value="1"/>
</dbReference>
<organism evidence="6 7">
    <name type="scientific">Aspergillus keveii</name>
    <dbReference type="NCBI Taxonomy" id="714993"/>
    <lineage>
        <taxon>Eukaryota</taxon>
        <taxon>Fungi</taxon>
        <taxon>Dikarya</taxon>
        <taxon>Ascomycota</taxon>
        <taxon>Pezizomycotina</taxon>
        <taxon>Eurotiomycetes</taxon>
        <taxon>Eurotiomycetidae</taxon>
        <taxon>Eurotiales</taxon>
        <taxon>Aspergillaceae</taxon>
        <taxon>Aspergillus</taxon>
        <taxon>Aspergillus subgen. Nidulantes</taxon>
    </lineage>
</organism>
<name>A0ABR4FM53_9EURO</name>
<feature type="domain" description="Svf1-like C-terminal" evidence="5">
    <location>
        <begin position="227"/>
        <end position="389"/>
    </location>
</feature>
<feature type="domain" description="Svf1-like N-terminal" evidence="4">
    <location>
        <begin position="52"/>
        <end position="225"/>
    </location>
</feature>